<feature type="domain" description="Myb-like" evidence="4">
    <location>
        <begin position="5"/>
        <end position="48"/>
    </location>
</feature>
<evidence type="ECO:0000313" key="6">
    <source>
        <dbReference type="EMBL" id="KAK7833761.1"/>
    </source>
</evidence>
<proteinExistence type="predicted"/>
<dbReference type="CDD" id="cd00167">
    <property type="entry name" value="SANT"/>
    <property type="match status" value="1"/>
</dbReference>
<keyword evidence="3" id="KW-0539">Nucleus</keyword>
<evidence type="ECO:0000313" key="7">
    <source>
        <dbReference type="Proteomes" id="UP000237347"/>
    </source>
</evidence>
<dbReference type="SUPFAM" id="SSF46689">
    <property type="entry name" value="Homeodomain-like"/>
    <property type="match status" value="1"/>
</dbReference>
<dbReference type="PROSITE" id="PS51294">
    <property type="entry name" value="HTH_MYB"/>
    <property type="match status" value="1"/>
</dbReference>
<dbReference type="InterPro" id="IPR015495">
    <property type="entry name" value="Myb_TF_plants"/>
</dbReference>
<dbReference type="InterPro" id="IPR009057">
    <property type="entry name" value="Homeodomain-like_sf"/>
</dbReference>
<evidence type="ECO:0000256" key="2">
    <source>
        <dbReference type="ARBA" id="ARBA00023125"/>
    </source>
</evidence>
<dbReference type="Proteomes" id="UP000237347">
    <property type="component" value="Unassembled WGS sequence"/>
</dbReference>
<comment type="caution">
    <text evidence="6">The sequence shown here is derived from an EMBL/GenBank/DDBJ whole genome shotgun (WGS) entry which is preliminary data.</text>
</comment>
<evidence type="ECO:0000256" key="1">
    <source>
        <dbReference type="ARBA" id="ARBA00004123"/>
    </source>
</evidence>
<gene>
    <name evidence="6" type="primary">MYB3_1</name>
    <name evidence="6" type="ORF">CFP56_025266</name>
</gene>
<comment type="subcellular location">
    <subcellularLocation>
        <location evidence="1">Nucleus</location>
    </subcellularLocation>
</comment>
<reference evidence="6 7" key="1">
    <citation type="journal article" date="2018" name="Sci. Data">
        <title>The draft genome sequence of cork oak.</title>
        <authorList>
            <person name="Ramos A.M."/>
            <person name="Usie A."/>
            <person name="Barbosa P."/>
            <person name="Barros P.M."/>
            <person name="Capote T."/>
            <person name="Chaves I."/>
            <person name="Simoes F."/>
            <person name="Abreu I."/>
            <person name="Carrasquinho I."/>
            <person name="Faro C."/>
            <person name="Guimaraes J.B."/>
            <person name="Mendonca D."/>
            <person name="Nobrega F."/>
            <person name="Rodrigues L."/>
            <person name="Saibo N.J.M."/>
            <person name="Varela M.C."/>
            <person name="Egas C."/>
            <person name="Matos J."/>
            <person name="Miguel C.M."/>
            <person name="Oliveira M.M."/>
            <person name="Ricardo C.P."/>
            <person name="Goncalves S."/>
        </authorList>
    </citation>
    <scope>NUCLEOTIDE SEQUENCE [LARGE SCALE GENOMIC DNA]</scope>
    <source>
        <strain evidence="7">cv. HL8</strain>
    </source>
</reference>
<organism evidence="6 7">
    <name type="scientific">Quercus suber</name>
    <name type="common">Cork oak</name>
    <dbReference type="NCBI Taxonomy" id="58331"/>
    <lineage>
        <taxon>Eukaryota</taxon>
        <taxon>Viridiplantae</taxon>
        <taxon>Streptophyta</taxon>
        <taxon>Embryophyta</taxon>
        <taxon>Tracheophyta</taxon>
        <taxon>Spermatophyta</taxon>
        <taxon>Magnoliopsida</taxon>
        <taxon>eudicotyledons</taxon>
        <taxon>Gunneridae</taxon>
        <taxon>Pentapetalae</taxon>
        <taxon>rosids</taxon>
        <taxon>fabids</taxon>
        <taxon>Fagales</taxon>
        <taxon>Fagaceae</taxon>
        <taxon>Quercus</taxon>
    </lineage>
</organism>
<dbReference type="EMBL" id="PKMF04000400">
    <property type="protein sequence ID" value="KAK7833761.1"/>
    <property type="molecule type" value="Genomic_DNA"/>
</dbReference>
<dbReference type="InterPro" id="IPR017930">
    <property type="entry name" value="Myb_dom"/>
</dbReference>
<dbReference type="PROSITE" id="PS50090">
    <property type="entry name" value="MYB_LIKE"/>
    <property type="match status" value="1"/>
</dbReference>
<evidence type="ECO:0000259" key="5">
    <source>
        <dbReference type="PROSITE" id="PS51294"/>
    </source>
</evidence>
<dbReference type="Pfam" id="PF00249">
    <property type="entry name" value="Myb_DNA-binding"/>
    <property type="match status" value="1"/>
</dbReference>
<dbReference type="Gene3D" id="1.10.10.60">
    <property type="entry name" value="Homeodomain-like"/>
    <property type="match status" value="1"/>
</dbReference>
<dbReference type="InterPro" id="IPR001005">
    <property type="entry name" value="SANT/Myb"/>
</dbReference>
<feature type="domain" description="HTH myb-type" evidence="5">
    <location>
        <begin position="5"/>
        <end position="49"/>
    </location>
</feature>
<protein>
    <submittedName>
        <fullName evidence="6">Transcription factor myb3</fullName>
    </submittedName>
</protein>
<dbReference type="PANTHER" id="PTHR10641">
    <property type="entry name" value="MYB FAMILY TRANSCRIPTION FACTOR"/>
    <property type="match status" value="1"/>
</dbReference>
<dbReference type="GO" id="GO:0003677">
    <property type="term" value="F:DNA binding"/>
    <property type="evidence" value="ECO:0007669"/>
    <property type="project" value="UniProtKB-KW"/>
</dbReference>
<evidence type="ECO:0000259" key="4">
    <source>
        <dbReference type="PROSITE" id="PS50090"/>
    </source>
</evidence>
<dbReference type="AlphaFoldDB" id="A0AAW0K5D5"/>
<keyword evidence="7" id="KW-1185">Reference proteome</keyword>
<accession>A0AAW0K5D5</accession>
<name>A0AAW0K5D5_QUESU</name>
<evidence type="ECO:0000256" key="3">
    <source>
        <dbReference type="ARBA" id="ARBA00023242"/>
    </source>
</evidence>
<dbReference type="GO" id="GO:0005634">
    <property type="term" value="C:nucleus"/>
    <property type="evidence" value="ECO:0007669"/>
    <property type="project" value="UniProtKB-SubCell"/>
</dbReference>
<keyword evidence="2" id="KW-0238">DNA-binding</keyword>
<sequence length="61" mass="7155">MNYLRPNLKRGNYTEEEQLMIIKLHGELGNKWSMIAASLTRRIDNDIKKTTGRSPEEVHQE</sequence>
<dbReference type="PANTHER" id="PTHR10641:SF1402">
    <property type="entry name" value="TRANSCRIPTION FACTOR MYB8-LIKE"/>
    <property type="match status" value="1"/>
</dbReference>